<dbReference type="EMBL" id="CM047741">
    <property type="protein sequence ID" value="KAJ0038104.1"/>
    <property type="molecule type" value="Genomic_DNA"/>
</dbReference>
<evidence type="ECO:0000313" key="2">
    <source>
        <dbReference type="Proteomes" id="UP001163603"/>
    </source>
</evidence>
<organism evidence="1 2">
    <name type="scientific">Pistacia integerrima</name>
    <dbReference type="NCBI Taxonomy" id="434235"/>
    <lineage>
        <taxon>Eukaryota</taxon>
        <taxon>Viridiplantae</taxon>
        <taxon>Streptophyta</taxon>
        <taxon>Embryophyta</taxon>
        <taxon>Tracheophyta</taxon>
        <taxon>Spermatophyta</taxon>
        <taxon>Magnoliopsida</taxon>
        <taxon>eudicotyledons</taxon>
        <taxon>Gunneridae</taxon>
        <taxon>Pentapetalae</taxon>
        <taxon>rosids</taxon>
        <taxon>malvids</taxon>
        <taxon>Sapindales</taxon>
        <taxon>Anacardiaceae</taxon>
        <taxon>Pistacia</taxon>
    </lineage>
</organism>
<keyword evidence="2" id="KW-1185">Reference proteome</keyword>
<protein>
    <submittedName>
        <fullName evidence="1">Uncharacterized protein</fullName>
    </submittedName>
</protein>
<reference evidence="2" key="1">
    <citation type="journal article" date="2023" name="G3 (Bethesda)">
        <title>Genome assembly and association tests identify interacting loci associated with vigor, precocity, and sex in interspecific pistachio rootstocks.</title>
        <authorList>
            <person name="Palmer W."/>
            <person name="Jacygrad E."/>
            <person name="Sagayaradj S."/>
            <person name="Cavanaugh K."/>
            <person name="Han R."/>
            <person name="Bertier L."/>
            <person name="Beede B."/>
            <person name="Kafkas S."/>
            <person name="Golino D."/>
            <person name="Preece J."/>
            <person name="Michelmore R."/>
        </authorList>
    </citation>
    <scope>NUCLEOTIDE SEQUENCE [LARGE SCALE GENOMIC DNA]</scope>
</reference>
<gene>
    <name evidence="1" type="ORF">Pint_22473</name>
</gene>
<dbReference type="Proteomes" id="UP001163603">
    <property type="component" value="Chromosome 6"/>
</dbReference>
<evidence type="ECO:0000313" key="1">
    <source>
        <dbReference type="EMBL" id="KAJ0038104.1"/>
    </source>
</evidence>
<comment type="caution">
    <text evidence="1">The sequence shown here is derived from an EMBL/GenBank/DDBJ whole genome shotgun (WGS) entry which is preliminary data.</text>
</comment>
<sequence>MDPAVEANGKQGESQRYAVVTGANKGIGLETVRQLACHGVKVILTARDESRGLKAVSSLHQMGLSSVVFHQLDVLDPLSVASLANFIRENFGRLDILVNNAAASGVIVDEDGLRALNIDPASWLSGKVTNIIQDVIKHTYEKAEECLNTNYYGLRRVTEALLPLLQQSTSGAKIVNISSLRSELRRIPSESTRNELGSAEALSEEKLDAVVKRFLHDFKENALEANGWSTMLPAYSISKALVNAYTRVLARKYPKMCINCVHPGYVDTDLNWHTGTMTVEEGARGPVMCALLPRGGSTGCYFDQTQVFIVTQLNHFVLWLVFNLWSAVSGANKGIGFEIVRQLASQSQLVVVVLTARDENKGKNATSTLHEMGLTNVIFHHLDVLDPVRIDSLTKFIQDNFGRLDILVNNAGVSSVKISEEGLRALNIDPTSWLSDQAAKMVQGLIEQTYEKSDECLNTNYYGVKRVTEALLPLLQLSTSGARIVNISSVRGELRRIPSKSVRDELGDVETLHEDKLGALIRKFLQDLKENTIEANGWPEMVPAYSISKAILNAYTRILAKKHPSMCINCVHPGFVNTDLNTHTGTMSVQEGATGCYLIKLNWLNFKLTLSHC</sequence>
<name>A0ACC0YIQ0_9ROSI</name>
<accession>A0ACC0YIQ0</accession>
<proteinExistence type="predicted"/>